<keyword evidence="3" id="KW-1185">Reference proteome</keyword>
<dbReference type="InterPro" id="IPR003779">
    <property type="entry name" value="CMD-like"/>
</dbReference>
<dbReference type="Proteomes" id="UP000681414">
    <property type="component" value="Unassembled WGS sequence"/>
</dbReference>
<feature type="domain" description="Carboxymuconolactone decarboxylase-like" evidence="1">
    <location>
        <begin position="28"/>
        <end position="110"/>
    </location>
</feature>
<dbReference type="Pfam" id="PF02627">
    <property type="entry name" value="CMD"/>
    <property type="match status" value="1"/>
</dbReference>
<dbReference type="PANTHER" id="PTHR33930:SF2">
    <property type="entry name" value="BLR3452 PROTEIN"/>
    <property type="match status" value="1"/>
</dbReference>
<dbReference type="RefSeq" id="WP_213126003.1">
    <property type="nucleotide sequence ID" value="NZ_JAGYPG010000003.1"/>
</dbReference>
<dbReference type="InterPro" id="IPR029032">
    <property type="entry name" value="AhpD-like"/>
</dbReference>
<gene>
    <name evidence="2" type="ORF">KHA97_17185</name>
</gene>
<evidence type="ECO:0000259" key="1">
    <source>
        <dbReference type="Pfam" id="PF02627"/>
    </source>
</evidence>
<sequence>MEHQHETSIEQHLIHYKEGLGNYQKSMPELVSAFNHFTETAFSEGEIPQKYKQLMALCISIYSQNEHCMIYHTKGCVDNGCTEQEIMESIGVAAAIGGGAVMSQAATIVRDSMSQLKQQSH</sequence>
<dbReference type="Gene3D" id="1.20.1290.10">
    <property type="entry name" value="AhpD-like"/>
    <property type="match status" value="1"/>
</dbReference>
<reference evidence="2 3" key="1">
    <citation type="submission" date="2021-05" db="EMBL/GenBank/DDBJ databases">
        <title>Novel Bacillus species.</title>
        <authorList>
            <person name="Liu G."/>
        </authorList>
    </citation>
    <scope>NUCLEOTIDE SEQUENCE [LARGE SCALE GENOMIC DNA]</scope>
    <source>
        <strain evidence="3">FJAT-49780</strain>
    </source>
</reference>
<dbReference type="PANTHER" id="PTHR33930">
    <property type="entry name" value="ALKYL HYDROPEROXIDE REDUCTASE AHPD"/>
    <property type="match status" value="1"/>
</dbReference>
<evidence type="ECO:0000313" key="3">
    <source>
        <dbReference type="Proteomes" id="UP000681414"/>
    </source>
</evidence>
<evidence type="ECO:0000313" key="2">
    <source>
        <dbReference type="EMBL" id="MBS4196787.1"/>
    </source>
</evidence>
<organism evidence="2 3">
    <name type="scientific">Lederbergia citri</name>
    <dbReference type="NCBI Taxonomy" id="2833580"/>
    <lineage>
        <taxon>Bacteria</taxon>
        <taxon>Bacillati</taxon>
        <taxon>Bacillota</taxon>
        <taxon>Bacilli</taxon>
        <taxon>Bacillales</taxon>
        <taxon>Bacillaceae</taxon>
        <taxon>Lederbergia</taxon>
    </lineage>
</organism>
<proteinExistence type="predicted"/>
<protein>
    <submittedName>
        <fullName evidence="2">Carboxymuconolactone decarboxylase family protein</fullName>
    </submittedName>
</protein>
<dbReference type="SUPFAM" id="SSF69118">
    <property type="entry name" value="AhpD-like"/>
    <property type="match status" value="1"/>
</dbReference>
<dbReference type="AlphaFoldDB" id="A0A942YHP1"/>
<accession>A0A942YHP1</accession>
<name>A0A942YHP1_9BACI</name>
<dbReference type="EMBL" id="JAGYPG010000003">
    <property type="protein sequence ID" value="MBS4196787.1"/>
    <property type="molecule type" value="Genomic_DNA"/>
</dbReference>
<dbReference type="GO" id="GO:0051920">
    <property type="term" value="F:peroxiredoxin activity"/>
    <property type="evidence" value="ECO:0007669"/>
    <property type="project" value="InterPro"/>
</dbReference>
<comment type="caution">
    <text evidence="2">The sequence shown here is derived from an EMBL/GenBank/DDBJ whole genome shotgun (WGS) entry which is preliminary data.</text>
</comment>